<evidence type="ECO:0008006" key="4">
    <source>
        <dbReference type="Google" id="ProtNLM"/>
    </source>
</evidence>
<dbReference type="Gramene" id="TVU31270">
    <property type="protein sequence ID" value="TVU31270"/>
    <property type="gene ID" value="EJB05_22951"/>
</dbReference>
<dbReference type="EMBL" id="RWGY01000011">
    <property type="protein sequence ID" value="TVU31270.1"/>
    <property type="molecule type" value="Genomic_DNA"/>
</dbReference>
<keyword evidence="1" id="KW-0472">Membrane</keyword>
<gene>
    <name evidence="2" type="ORF">EJB05_22951</name>
</gene>
<dbReference type="Proteomes" id="UP000324897">
    <property type="component" value="Chromosome 1"/>
</dbReference>
<keyword evidence="3" id="KW-1185">Reference proteome</keyword>
<feature type="transmembrane region" description="Helical" evidence="1">
    <location>
        <begin position="73"/>
        <end position="98"/>
    </location>
</feature>
<keyword evidence="1" id="KW-0812">Transmembrane</keyword>
<protein>
    <recommendedName>
        <fullName evidence="4">WAT1-related protein</fullName>
    </recommendedName>
</protein>
<accession>A0A5J9V8S0</accession>
<dbReference type="AlphaFoldDB" id="A0A5J9V8S0"/>
<evidence type="ECO:0000313" key="3">
    <source>
        <dbReference type="Proteomes" id="UP000324897"/>
    </source>
</evidence>
<comment type="caution">
    <text evidence="2">The sequence shown here is derived from an EMBL/GenBank/DDBJ whole genome shotgun (WGS) entry which is preliminary data.</text>
</comment>
<reference evidence="2 3" key="1">
    <citation type="journal article" date="2019" name="Sci. Rep.">
        <title>A high-quality genome of Eragrostis curvula grass provides insights into Poaceae evolution and supports new strategies to enhance forage quality.</title>
        <authorList>
            <person name="Carballo J."/>
            <person name="Santos B.A.C.M."/>
            <person name="Zappacosta D."/>
            <person name="Garbus I."/>
            <person name="Selva J.P."/>
            <person name="Gallo C.A."/>
            <person name="Diaz A."/>
            <person name="Albertini E."/>
            <person name="Caccamo M."/>
            <person name="Echenique V."/>
        </authorList>
    </citation>
    <scope>NUCLEOTIDE SEQUENCE [LARGE SCALE GENOMIC DNA]</scope>
    <source>
        <strain evidence="3">cv. Victoria</strain>
        <tissue evidence="2">Leaf</tissue>
    </source>
</reference>
<proteinExistence type="predicted"/>
<evidence type="ECO:0000256" key="1">
    <source>
        <dbReference type="SAM" id="Phobius"/>
    </source>
</evidence>
<feature type="non-terminal residue" evidence="2">
    <location>
        <position position="1"/>
    </location>
</feature>
<keyword evidence="1" id="KW-1133">Transmembrane helix</keyword>
<dbReference type="OrthoDB" id="670984at2759"/>
<sequence length="108" mass="12070">MGSSSFKEWGPAICMVLIELFTTGQMLLTKVVVDTGLFVFALLTYRFCLGALLVVPLAMIFERSVPLLRESKPLFSLHTFLLAAVLFLILMTYALIMFSSQEAQTDLK</sequence>
<name>A0A5J9V8S0_9POAL</name>
<feature type="transmembrane region" description="Helical" evidence="1">
    <location>
        <begin position="38"/>
        <end position="61"/>
    </location>
</feature>
<feature type="transmembrane region" description="Helical" evidence="1">
    <location>
        <begin position="12"/>
        <end position="32"/>
    </location>
</feature>
<organism evidence="2 3">
    <name type="scientific">Eragrostis curvula</name>
    <name type="common">weeping love grass</name>
    <dbReference type="NCBI Taxonomy" id="38414"/>
    <lineage>
        <taxon>Eukaryota</taxon>
        <taxon>Viridiplantae</taxon>
        <taxon>Streptophyta</taxon>
        <taxon>Embryophyta</taxon>
        <taxon>Tracheophyta</taxon>
        <taxon>Spermatophyta</taxon>
        <taxon>Magnoliopsida</taxon>
        <taxon>Liliopsida</taxon>
        <taxon>Poales</taxon>
        <taxon>Poaceae</taxon>
        <taxon>PACMAD clade</taxon>
        <taxon>Chloridoideae</taxon>
        <taxon>Eragrostideae</taxon>
        <taxon>Eragrostidinae</taxon>
        <taxon>Eragrostis</taxon>
    </lineage>
</organism>
<evidence type="ECO:0000313" key="2">
    <source>
        <dbReference type="EMBL" id="TVU31270.1"/>
    </source>
</evidence>